<dbReference type="Pfam" id="PF01027">
    <property type="entry name" value="Bax1-I"/>
    <property type="match status" value="1"/>
</dbReference>
<evidence type="ECO:0000259" key="8">
    <source>
        <dbReference type="SMART" id="SM00220"/>
    </source>
</evidence>
<dbReference type="Gene3D" id="1.10.510.10">
    <property type="entry name" value="Transferase(Phosphotransferase) domain 1"/>
    <property type="match status" value="1"/>
</dbReference>
<feature type="transmembrane region" description="Helical" evidence="7">
    <location>
        <begin position="170"/>
        <end position="193"/>
    </location>
</feature>
<dbReference type="EMBL" id="CAMXCT020001751">
    <property type="protein sequence ID" value="CAL1146118.1"/>
    <property type="molecule type" value="Genomic_DNA"/>
</dbReference>
<dbReference type="PROSITE" id="PS00221">
    <property type="entry name" value="MIP"/>
    <property type="match status" value="1"/>
</dbReference>
<comment type="subcellular location">
    <subcellularLocation>
        <location evidence="1">Membrane</location>
        <topology evidence="1">Multi-pass membrane protein</topology>
    </subcellularLocation>
</comment>
<dbReference type="Pfam" id="PF00069">
    <property type="entry name" value="Pkinase"/>
    <property type="match status" value="1"/>
</dbReference>
<dbReference type="Gene3D" id="1.20.1080.10">
    <property type="entry name" value="Glycerol uptake facilitator protein"/>
    <property type="match status" value="1"/>
</dbReference>
<protein>
    <submittedName>
        <fullName evidence="11">Glycerol uptake facilitator protein (Aquaglyceroporin) (Glycerol facilitator)</fullName>
    </submittedName>
</protein>
<proteinExistence type="inferred from homology"/>
<feature type="transmembrane region" description="Helical" evidence="7">
    <location>
        <begin position="437"/>
        <end position="458"/>
    </location>
</feature>
<organism evidence="9">
    <name type="scientific">Cladocopium goreaui</name>
    <dbReference type="NCBI Taxonomy" id="2562237"/>
    <lineage>
        <taxon>Eukaryota</taxon>
        <taxon>Sar</taxon>
        <taxon>Alveolata</taxon>
        <taxon>Dinophyceae</taxon>
        <taxon>Suessiales</taxon>
        <taxon>Symbiodiniaceae</taxon>
        <taxon>Cladocopium</taxon>
    </lineage>
</organism>
<feature type="non-terminal residue" evidence="9">
    <location>
        <position position="1"/>
    </location>
</feature>
<dbReference type="InterPro" id="IPR000425">
    <property type="entry name" value="MIP"/>
</dbReference>
<keyword evidence="3" id="KW-0813">Transport</keyword>
<evidence type="ECO:0000256" key="5">
    <source>
        <dbReference type="ARBA" id="ARBA00022989"/>
    </source>
</evidence>
<comment type="similarity">
    <text evidence="2">Belongs to the MIP/aquaporin (TC 1.A.8) family.</text>
</comment>
<dbReference type="InterPro" id="IPR050363">
    <property type="entry name" value="MIP/Aquaporin"/>
</dbReference>
<evidence type="ECO:0000313" key="9">
    <source>
        <dbReference type="EMBL" id="CAI3992743.1"/>
    </source>
</evidence>
<dbReference type="OrthoDB" id="3222at2759"/>
<evidence type="ECO:0000313" key="12">
    <source>
        <dbReference type="Proteomes" id="UP001152797"/>
    </source>
</evidence>
<dbReference type="GO" id="GO:0015254">
    <property type="term" value="F:glycerol channel activity"/>
    <property type="evidence" value="ECO:0007669"/>
    <property type="project" value="TreeGrafter"/>
</dbReference>
<evidence type="ECO:0000313" key="11">
    <source>
        <dbReference type="EMBL" id="CAL4780055.1"/>
    </source>
</evidence>
<dbReference type="EMBL" id="CAMXCT030001751">
    <property type="protein sequence ID" value="CAL4780055.1"/>
    <property type="molecule type" value="Genomic_DNA"/>
</dbReference>
<name>A0A9P1CKT4_9DINO</name>
<dbReference type="InterPro" id="IPR022357">
    <property type="entry name" value="MIP_CS"/>
</dbReference>
<evidence type="ECO:0000256" key="4">
    <source>
        <dbReference type="ARBA" id="ARBA00022692"/>
    </source>
</evidence>
<dbReference type="PANTHER" id="PTHR43829:SF9">
    <property type="entry name" value="AQUAPORIN-9"/>
    <property type="match status" value="1"/>
</dbReference>
<dbReference type="AlphaFoldDB" id="A0A9P1CKT4"/>
<dbReference type="GO" id="GO:0004672">
    <property type="term" value="F:protein kinase activity"/>
    <property type="evidence" value="ECO:0007669"/>
    <property type="project" value="InterPro"/>
</dbReference>
<dbReference type="GO" id="GO:0005524">
    <property type="term" value="F:ATP binding"/>
    <property type="evidence" value="ECO:0007669"/>
    <property type="project" value="InterPro"/>
</dbReference>
<feature type="transmembrane region" description="Helical" evidence="7">
    <location>
        <begin position="259"/>
        <end position="277"/>
    </location>
</feature>
<dbReference type="Pfam" id="PF00230">
    <property type="entry name" value="MIP"/>
    <property type="match status" value="1"/>
</dbReference>
<evidence type="ECO:0000256" key="2">
    <source>
        <dbReference type="ARBA" id="ARBA00006175"/>
    </source>
</evidence>
<evidence type="ECO:0000256" key="6">
    <source>
        <dbReference type="ARBA" id="ARBA00023136"/>
    </source>
</evidence>
<feature type="transmembrane region" description="Helical" evidence="7">
    <location>
        <begin position="99"/>
        <end position="118"/>
    </location>
</feature>
<comment type="caution">
    <text evidence="9">The sequence shown here is derived from an EMBL/GenBank/DDBJ whole genome shotgun (WGS) entry which is preliminary data.</text>
</comment>
<keyword evidence="4 7" id="KW-0812">Transmembrane</keyword>
<feature type="transmembrane region" description="Helical" evidence="7">
    <location>
        <begin position="470"/>
        <end position="490"/>
    </location>
</feature>
<dbReference type="GO" id="GO:0005886">
    <property type="term" value="C:plasma membrane"/>
    <property type="evidence" value="ECO:0007669"/>
    <property type="project" value="TreeGrafter"/>
</dbReference>
<gene>
    <name evidence="9" type="ORF">C1SCF055_LOCUS19543</name>
</gene>
<feature type="transmembrane region" description="Helical" evidence="7">
    <location>
        <begin position="18"/>
        <end position="41"/>
    </location>
</feature>
<dbReference type="PRINTS" id="PR00783">
    <property type="entry name" value="MINTRINSICP"/>
</dbReference>
<reference evidence="9" key="1">
    <citation type="submission" date="2022-10" db="EMBL/GenBank/DDBJ databases">
        <authorList>
            <person name="Chen Y."/>
            <person name="Dougan E. K."/>
            <person name="Chan C."/>
            <person name="Rhodes N."/>
            <person name="Thang M."/>
        </authorList>
    </citation>
    <scope>NUCLEOTIDE SEQUENCE</scope>
</reference>
<dbReference type="InterPro" id="IPR023271">
    <property type="entry name" value="Aquaporin-like"/>
</dbReference>
<feature type="domain" description="Protein kinase" evidence="8">
    <location>
        <begin position="300"/>
        <end position="534"/>
    </location>
</feature>
<dbReference type="SUPFAM" id="SSF81338">
    <property type="entry name" value="Aquaporin-like"/>
    <property type="match status" value="1"/>
</dbReference>
<dbReference type="InterPro" id="IPR011009">
    <property type="entry name" value="Kinase-like_dom_sf"/>
</dbReference>
<dbReference type="SMART" id="SM00220">
    <property type="entry name" value="S_TKc"/>
    <property type="match status" value="1"/>
</dbReference>
<evidence type="ECO:0000256" key="3">
    <source>
        <dbReference type="ARBA" id="ARBA00022448"/>
    </source>
</evidence>
<dbReference type="Gene3D" id="3.30.200.20">
    <property type="entry name" value="Phosphorylase Kinase, domain 1"/>
    <property type="match status" value="1"/>
</dbReference>
<evidence type="ECO:0000256" key="1">
    <source>
        <dbReference type="ARBA" id="ARBA00004141"/>
    </source>
</evidence>
<reference evidence="10" key="2">
    <citation type="submission" date="2024-04" db="EMBL/GenBank/DDBJ databases">
        <authorList>
            <person name="Chen Y."/>
            <person name="Shah S."/>
            <person name="Dougan E. K."/>
            <person name="Thang M."/>
            <person name="Chan C."/>
        </authorList>
    </citation>
    <scope>NUCLEOTIDE SEQUENCE [LARGE SCALE GENOMIC DNA]</scope>
</reference>
<evidence type="ECO:0000313" key="10">
    <source>
        <dbReference type="EMBL" id="CAL1146118.1"/>
    </source>
</evidence>
<dbReference type="SUPFAM" id="SSF56112">
    <property type="entry name" value="Protein kinase-like (PK-like)"/>
    <property type="match status" value="1"/>
</dbReference>
<dbReference type="Proteomes" id="UP001152797">
    <property type="component" value="Unassembled WGS sequence"/>
</dbReference>
<accession>A0A9P1CKT4</accession>
<feature type="transmembrane region" description="Helical" evidence="7">
    <location>
        <begin position="525"/>
        <end position="547"/>
    </location>
</feature>
<feature type="transmembrane region" description="Helical" evidence="7">
    <location>
        <begin position="502"/>
        <end position="519"/>
    </location>
</feature>
<dbReference type="InterPro" id="IPR000719">
    <property type="entry name" value="Prot_kinase_dom"/>
</dbReference>
<keyword evidence="6 7" id="KW-0472">Membrane</keyword>
<feature type="transmembrane region" description="Helical" evidence="7">
    <location>
        <begin position="559"/>
        <end position="578"/>
    </location>
</feature>
<keyword evidence="5 7" id="KW-1133">Transmembrane helix</keyword>
<feature type="transmembrane region" description="Helical" evidence="7">
    <location>
        <begin position="590"/>
        <end position="609"/>
    </location>
</feature>
<feature type="transmembrane region" description="Helical" evidence="7">
    <location>
        <begin position="205"/>
        <end position="225"/>
    </location>
</feature>
<evidence type="ECO:0000256" key="7">
    <source>
        <dbReference type="SAM" id="Phobius"/>
    </source>
</evidence>
<keyword evidence="12" id="KW-1185">Reference proteome</keyword>
<dbReference type="PANTHER" id="PTHR43829">
    <property type="entry name" value="AQUAPORIN OR AQUAGLYCEROPORIN RELATED"/>
    <property type="match status" value="1"/>
</dbReference>
<sequence length="655" mass="70609">PPAPATAPNAPNALFRALLAEAIGTGLIVIFGCGSVCATLSGAYSGVWQVAAVWGLGVSLAIYSTAEASGAHLNPAITLAFQLVRPSAHQMTWLKSAQYVLAQLLGAMLAGALNLLIYGSTIAAFERENGITRGEAKSILSASAFGEYFPNPGLTKEWGSGPYALEDVSVLGALLTEAWGTFILAFVIFGITNGGNKVLGSMERVGVPFTIGMTVAVLLPLYAPITQAGWNPARDFGPRVIAALGGWGEVAIPGPRNGFWIYIVGPCLGAPLGAFLAEKMKDLCHCATRGAVAKNAAGIWTLLRSHAACDESSKEKMVRWTENSKQLEAFQNEVVLLQQLRDQESVIQVVDAEVDRERGRINIVMEAGDMDLGRFLQSQPRLTLIQIQHLWKQMLEAVQVIHQERIVHSVGARAVVVSSDLASISDRAVRHGFIQKVLGILGVQLLTTCVVAGLITIFGEKLVVQNPSLVVVLMAMSAVTLLSVHCVFMCFRETMRKSPQNYVLLALFTLAKGVLLGFICLQYTIQSVLVLVLITGIVTLGLMLFAFQSTYDFTGFLPYMFACCLALVLMGLCLAISARLGAASTGAFKTLNIVYASMGALFCSFGIILHTQMILGDKSNKYRYRLDDYCMAAIALYADMVHLFQFLLRLLGQRK</sequence>
<dbReference type="InterPro" id="IPR006214">
    <property type="entry name" value="Bax_inhibitor_1-related"/>
</dbReference>
<dbReference type="EMBL" id="CAMXCT010001751">
    <property type="protein sequence ID" value="CAI3992743.1"/>
    <property type="molecule type" value="Genomic_DNA"/>
</dbReference>